<feature type="region of interest" description="Disordered" evidence="1">
    <location>
        <begin position="319"/>
        <end position="422"/>
    </location>
</feature>
<dbReference type="Pfam" id="PF18879">
    <property type="entry name" value="EspA_EspE"/>
    <property type="match status" value="1"/>
</dbReference>
<reference evidence="3" key="1">
    <citation type="submission" date="2018-01" db="EMBL/GenBank/DDBJ databases">
        <authorList>
            <consortium name="Urmite Genomes"/>
        </authorList>
    </citation>
    <scope>NUCLEOTIDE SEQUENCE [LARGE SCALE GENOMIC DNA]</scope>
    <source>
        <strain evidence="3">AFP003</strain>
    </source>
</reference>
<feature type="compositionally biased region" description="Low complexity" evidence="1">
    <location>
        <begin position="370"/>
        <end position="401"/>
    </location>
</feature>
<evidence type="ECO:0000313" key="4">
    <source>
        <dbReference type="Proteomes" id="UP000236318"/>
    </source>
</evidence>
<keyword evidence="4" id="KW-1185">Reference proteome</keyword>
<feature type="region of interest" description="Disordered" evidence="1">
    <location>
        <begin position="290"/>
        <end position="309"/>
    </location>
</feature>
<protein>
    <recommendedName>
        <fullName evidence="2">ESX-1 secretion-associated protein EspA/EspE-like domain-containing protein</fullName>
    </recommendedName>
</protein>
<dbReference type="InterPro" id="IPR043796">
    <property type="entry name" value="ESX-1_EspA/EspE-like"/>
</dbReference>
<evidence type="ECO:0000256" key="1">
    <source>
        <dbReference type="SAM" id="MobiDB-lite"/>
    </source>
</evidence>
<dbReference type="RefSeq" id="WP_133160847.1">
    <property type="nucleotide sequence ID" value="NZ_FXEG02000002.1"/>
</dbReference>
<dbReference type="EMBL" id="FXEG02000002">
    <property type="protein sequence ID" value="SOX53768.1"/>
    <property type="molecule type" value="Genomic_DNA"/>
</dbReference>
<evidence type="ECO:0000313" key="3">
    <source>
        <dbReference type="EMBL" id="SOX53768.1"/>
    </source>
</evidence>
<comment type="caution">
    <text evidence="3">The sequence shown here is derived from an EMBL/GenBank/DDBJ whole genome shotgun (WGS) entry which is preliminary data.</text>
</comment>
<feature type="domain" description="ESX-1 secretion-associated protein EspA/EspE-like" evidence="2">
    <location>
        <begin position="85"/>
        <end position="166"/>
    </location>
</feature>
<name>A0A2K4YAF6_9MYCO</name>
<feature type="compositionally biased region" description="Low complexity" evidence="1">
    <location>
        <begin position="326"/>
        <end position="351"/>
    </location>
</feature>
<accession>A0A2K4YAF6</accession>
<organism evidence="3 4">
    <name type="scientific">Mycobacterium ahvazicum</name>
    <dbReference type="NCBI Taxonomy" id="1964395"/>
    <lineage>
        <taxon>Bacteria</taxon>
        <taxon>Bacillati</taxon>
        <taxon>Actinomycetota</taxon>
        <taxon>Actinomycetes</taxon>
        <taxon>Mycobacteriales</taxon>
        <taxon>Mycobacteriaceae</taxon>
        <taxon>Mycobacterium</taxon>
        <taxon>Mycobacterium simiae complex</taxon>
    </lineage>
</organism>
<evidence type="ECO:0000259" key="2">
    <source>
        <dbReference type="Pfam" id="PF18879"/>
    </source>
</evidence>
<gene>
    <name evidence="3" type="ORF">MAAFP003_2443</name>
</gene>
<sequence length="422" mass="42932">MVNWASLTSLVLKLTANSAGAWKSYALDGDIAGMSISIGTTFQLVLQEGLKALPGDGIKDMLELKPTLYLENAVALVSLLEWFNGFGKPDKGTVLSDAAKPNFDAALANLKLAAPDDLHWSGKASLAYGQLIHELQECIKAVQSTDKDLQGYLKSEAELVFNVRQQFGYTKAALAACIPVAWAIYFYALAAASAENVLWIPPLTPQIIALQTTKRWQIAFIVAALGALGVETGIHIDKVASNAAAMQAAVPAKYDAARGALTMPNPSNAAGAHQAVSAAGGGSIAPGFRTPSAVGGTASGAPSGRHAVATGTRARGDLPAREHAQPEAPGAVPSEAAATAPPAPAFTSPAVSHPVPTAVSQPARHRKETGAAAGQATGGESAPGVEVADVGAAAGAAGAERAPIDVESVTAEQAPDASATSR</sequence>
<proteinExistence type="predicted"/>
<dbReference type="AlphaFoldDB" id="A0A2K4YAF6"/>
<dbReference type="Proteomes" id="UP000236318">
    <property type="component" value="Unassembled WGS sequence"/>
</dbReference>
<dbReference type="OrthoDB" id="4722266at2"/>